<dbReference type="SMART" id="SM01008">
    <property type="entry name" value="Ald_Xan_dh_C"/>
    <property type="match status" value="1"/>
</dbReference>
<keyword evidence="5" id="KW-1185">Reference proteome</keyword>
<dbReference type="EMBL" id="CP032406">
    <property type="protein sequence ID" value="QRF54210.1"/>
    <property type="molecule type" value="Genomic_DNA"/>
</dbReference>
<dbReference type="SUPFAM" id="SSF54665">
    <property type="entry name" value="CO dehydrogenase molybdoprotein N-domain-like"/>
    <property type="match status" value="1"/>
</dbReference>
<dbReference type="Pfam" id="PF20256">
    <property type="entry name" value="MoCoBD_2"/>
    <property type="match status" value="1"/>
</dbReference>
<dbReference type="Pfam" id="PF02738">
    <property type="entry name" value="MoCoBD_1"/>
    <property type="match status" value="1"/>
</dbReference>
<dbReference type="InterPro" id="IPR036856">
    <property type="entry name" value="Ald_Oxase/Xan_DH_a/b_sf"/>
</dbReference>
<dbReference type="PANTHER" id="PTHR11908">
    <property type="entry name" value="XANTHINE DEHYDROGENASE"/>
    <property type="match status" value="1"/>
</dbReference>
<evidence type="ECO:0000313" key="4">
    <source>
        <dbReference type="EMBL" id="QRF54210.1"/>
    </source>
</evidence>
<dbReference type="InterPro" id="IPR000674">
    <property type="entry name" value="Ald_Oxase/Xan_DH_a/b"/>
</dbReference>
<dbReference type="Gene3D" id="3.30.365.10">
    <property type="entry name" value="Aldehyde oxidase/xanthine dehydrogenase, molybdopterin binding domain"/>
    <property type="match status" value="4"/>
</dbReference>
<dbReference type="RefSeq" id="WP_203020622.1">
    <property type="nucleotide sequence ID" value="NZ_CP032406.1"/>
</dbReference>
<keyword evidence="4" id="KW-0614">Plasmid</keyword>
<protein>
    <submittedName>
        <fullName evidence="4">Xanthine dehydrogenase family protein molybdopterin-binding subunit</fullName>
    </submittedName>
</protein>
<dbReference type="InterPro" id="IPR046867">
    <property type="entry name" value="AldOxase/xan_DH_MoCoBD2"/>
</dbReference>
<dbReference type="PANTHER" id="PTHR11908:SF132">
    <property type="entry name" value="ALDEHYDE OXIDASE 1-RELATED"/>
    <property type="match status" value="1"/>
</dbReference>
<sequence length="783" mass="84468">MTIAKPALRIEDRRFLTGQGRYVNDIALPRQCHAAMVLSPHAHADIVSIDTSAAEAMPGVLAVLTGDDVEADGLGSVPPFFMPELWGGPPGHATMRPLLVKDRVRFVGERIAMVIAETADQARSAADAVLVDYAERPAVVDAEAALEPDAPVLWEDCPTGNRSVTLKFGDVEQTAKAFDAAHTVVSRRFASPRVAPFSLEPRGCIGDYDAGEDHYTLHTSSQDPHGFRRILASIVLHVPESSLRVISPDVGGGFGLKAHMHPEDGLVLWASRRVGRPVKWIATRSEAMLTDTQGRGQTAHAEMALDEAGHILGLRVRAYHNLGAYFWGTATPPLFFSMQLLPGTYVIPVVDLETNAVFTNIAPLSVYRGAGRPEAAFVIERLMDEAASTLGLDPREIRTRNYVSPERMPYVNGAGLTYDSGDFPRLAQECAQLADWDGFAARRAASEKAGRLRGRSITSYIEVAGVMNERMEIRFDPSGTLTIIAGTHSHGQGHATVFCQLVSEWLSIDVKDIRYVQGDTDKVLIGRGTFAARSSMLGGTALRKAADDLILRASKMAAVLLKAEESDIEFADGLFRTRNSNQTISLKDVARFFYLPAGPVMRFSLGLYGEGTSAGKPGAQPNFPNGCQVCEVEVTPETGEIHIDRFICVDDVGRALNPMICEGQIHGGCAQGIGQALCEEMIYDESGQLTTGSLMDYCLPRAEHMPFIQSKLVEIPSASNVLGVKGIGESGTIGTPAAVVNAILDAVRPLGVTDLQMPVTAGRLWDAIHSAASQRDEMKGKQS</sequence>
<dbReference type="InterPro" id="IPR008274">
    <property type="entry name" value="AldOxase/xan_DH_MoCoBD1"/>
</dbReference>
<proteinExistence type="predicted"/>
<keyword evidence="2" id="KW-0560">Oxidoreductase</keyword>
<keyword evidence="1" id="KW-0500">Molybdenum</keyword>
<dbReference type="SUPFAM" id="SSF56003">
    <property type="entry name" value="Molybdenum cofactor-binding domain"/>
    <property type="match status" value="1"/>
</dbReference>
<organism evidence="4 5">
    <name type="scientific">Rhizobium rosettiformans</name>
    <dbReference type="NCBI Taxonomy" id="1368430"/>
    <lineage>
        <taxon>Bacteria</taxon>
        <taxon>Pseudomonadati</taxon>
        <taxon>Pseudomonadota</taxon>
        <taxon>Alphaproteobacteria</taxon>
        <taxon>Hyphomicrobiales</taxon>
        <taxon>Rhizobiaceae</taxon>
        <taxon>Rhizobium/Agrobacterium group</taxon>
        <taxon>Rhizobium</taxon>
    </lineage>
</organism>
<evidence type="ECO:0000313" key="5">
    <source>
        <dbReference type="Proteomes" id="UP000596351"/>
    </source>
</evidence>
<name>A0ABX7F0W0_9HYPH</name>
<gene>
    <name evidence="4" type="ORF">D4A92_21980</name>
</gene>
<evidence type="ECO:0000256" key="1">
    <source>
        <dbReference type="ARBA" id="ARBA00022505"/>
    </source>
</evidence>
<reference evidence="4 5" key="1">
    <citation type="submission" date="2018-09" db="EMBL/GenBank/DDBJ databases">
        <title>Rhizobium sp. MAE2-X.</title>
        <authorList>
            <person name="Lee Y."/>
            <person name="Jeon C.O."/>
        </authorList>
    </citation>
    <scope>NUCLEOTIDE SEQUENCE [LARGE SCALE GENOMIC DNA]</scope>
    <source>
        <strain evidence="4 5">MAE2-X</strain>
        <plasmid evidence="4 5">p1</plasmid>
    </source>
</reference>
<accession>A0ABX7F0W0</accession>
<dbReference type="Proteomes" id="UP000596351">
    <property type="component" value="Plasmid p1"/>
</dbReference>
<dbReference type="InterPro" id="IPR016208">
    <property type="entry name" value="Ald_Oxase/xanthine_DH-like"/>
</dbReference>
<geneLocation type="plasmid" evidence="4 5">
    <name>p1</name>
</geneLocation>
<dbReference type="Pfam" id="PF01315">
    <property type="entry name" value="Ald_Xan_dh_C"/>
    <property type="match status" value="1"/>
</dbReference>
<evidence type="ECO:0000256" key="2">
    <source>
        <dbReference type="ARBA" id="ARBA00023002"/>
    </source>
</evidence>
<evidence type="ECO:0000259" key="3">
    <source>
        <dbReference type="SMART" id="SM01008"/>
    </source>
</evidence>
<feature type="domain" description="Aldehyde oxidase/xanthine dehydrogenase a/b hammerhead" evidence="3">
    <location>
        <begin position="17"/>
        <end position="137"/>
    </location>
</feature>
<dbReference type="InterPro" id="IPR037165">
    <property type="entry name" value="AldOxase/xan_DH_Mopterin-bd_sf"/>
</dbReference>
<dbReference type="Gene3D" id="3.90.1170.50">
    <property type="entry name" value="Aldehyde oxidase/xanthine dehydrogenase, a/b hammerhead"/>
    <property type="match status" value="1"/>
</dbReference>